<proteinExistence type="predicted"/>
<keyword evidence="1" id="KW-0472">Membrane</keyword>
<keyword evidence="3" id="KW-1185">Reference proteome</keyword>
<sequence length="696" mass="75119">MTREILYDPLIAPVLLAILAVVLAVAIGVAFWRGLTGWALRGAAGLLVLAALANPSVQIENRAALSDIVILVIDESASQRIGVRPAQTEAAQARVEAEVAQLPNTELRILRLGDGPGNEGSLLMTALSEALADEPRARVAGMLLLSDGQLHDLPRAPDLPAPLHLLLTGEAQDWDRRLVVTNAPSFAIMGEPVSLTLRLEDQGAVPPELQGRAELDISIDGAEARRVTVPVGRDITVPVDLPHGGMNVIRFATAPSVGELTDRNNAAVVRINGVRDRLRVLLVSGEPHAGERTWRNLLKSDSSVDLVHFTILRPPEKQDGVPVTELSLIAFPTRELFLDKIDEFDLIIFDRYKRRGILPALYLDNIRNYVEQGGAVLVAAGPDFASAVSLFHSPLAEVLPAEPTAQVLEQGFHPTITDLGRKHPVTEALDAGTAPGDPPPWGRWFRLIDVTPYPDAETVMTGAEGRPLLLLDRVGEGRVALLASDQAWLWSRGFEGGGPQLELLRRLAHWMMKEPELEEEALVADGQDGTLILTRRTLGEAPGAFEVTRPDGTTLTLEPEQVAPGRFEARLEGAGIGLYRVSDGEREAVAALGPSAPREFEQTIASGEFLDPLIAGSGGGVRRIEAGVPDLRAVRPGRPAAGRGWLGITPREAYRTTDITVRPFLPGWAWLGLVAAFLIGAWLWEGRRRVSVARSA</sequence>
<feature type="transmembrane region" description="Helical" evidence="1">
    <location>
        <begin position="665"/>
        <end position="684"/>
    </location>
</feature>
<gene>
    <name evidence="2" type="ORF">AB0T83_03605</name>
</gene>
<feature type="transmembrane region" description="Helical" evidence="1">
    <location>
        <begin position="12"/>
        <end position="31"/>
    </location>
</feature>
<dbReference type="PANTHER" id="PTHR37947">
    <property type="entry name" value="BLL2462 PROTEIN"/>
    <property type="match status" value="1"/>
</dbReference>
<dbReference type="Proteomes" id="UP001553161">
    <property type="component" value="Unassembled WGS sequence"/>
</dbReference>
<dbReference type="InterPro" id="IPR029062">
    <property type="entry name" value="Class_I_gatase-like"/>
</dbReference>
<dbReference type="Gene3D" id="3.40.50.880">
    <property type="match status" value="1"/>
</dbReference>
<comment type="caution">
    <text evidence="2">The sequence shown here is derived from an EMBL/GenBank/DDBJ whole genome shotgun (WGS) entry which is preliminary data.</text>
</comment>
<accession>A0ABV3L2W1</accession>
<evidence type="ECO:0000313" key="2">
    <source>
        <dbReference type="EMBL" id="MEV8465865.1"/>
    </source>
</evidence>
<dbReference type="EMBL" id="JBFBVU010000003">
    <property type="protein sequence ID" value="MEV8465865.1"/>
    <property type="molecule type" value="Genomic_DNA"/>
</dbReference>
<dbReference type="SUPFAM" id="SSF52317">
    <property type="entry name" value="Class I glutamine amidotransferase-like"/>
    <property type="match status" value="1"/>
</dbReference>
<dbReference type="PANTHER" id="PTHR37947:SF1">
    <property type="entry name" value="BLL2462 PROTEIN"/>
    <property type="match status" value="1"/>
</dbReference>
<evidence type="ECO:0000313" key="3">
    <source>
        <dbReference type="Proteomes" id="UP001553161"/>
    </source>
</evidence>
<feature type="transmembrane region" description="Helical" evidence="1">
    <location>
        <begin position="38"/>
        <end position="57"/>
    </location>
</feature>
<keyword evidence="1" id="KW-1133">Transmembrane helix</keyword>
<keyword evidence="1" id="KW-0812">Transmembrane</keyword>
<organism evidence="2 3">
    <name type="scientific">Meridianimarinicoccus marinus</name>
    <dbReference type="NCBI Taxonomy" id="3231483"/>
    <lineage>
        <taxon>Bacteria</taxon>
        <taxon>Pseudomonadati</taxon>
        <taxon>Pseudomonadota</taxon>
        <taxon>Alphaproteobacteria</taxon>
        <taxon>Rhodobacterales</taxon>
        <taxon>Paracoccaceae</taxon>
        <taxon>Meridianimarinicoccus</taxon>
    </lineage>
</organism>
<reference evidence="2 3" key="1">
    <citation type="submission" date="2024-07" db="EMBL/GenBank/DDBJ databases">
        <authorList>
            <person name="Kang M."/>
        </authorList>
    </citation>
    <scope>NUCLEOTIDE SEQUENCE [LARGE SCALE GENOMIC DNA]</scope>
    <source>
        <strain evidence="2 3">DFM31</strain>
    </source>
</reference>
<dbReference type="RefSeq" id="WP_366191641.1">
    <property type="nucleotide sequence ID" value="NZ_JBFBVU010000003.1"/>
</dbReference>
<evidence type="ECO:0000256" key="1">
    <source>
        <dbReference type="SAM" id="Phobius"/>
    </source>
</evidence>
<evidence type="ECO:0008006" key="4">
    <source>
        <dbReference type="Google" id="ProtNLM"/>
    </source>
</evidence>
<protein>
    <recommendedName>
        <fullName evidence="4">Glutamine amidotransferase domain-containing protein</fullName>
    </recommendedName>
</protein>
<name>A0ABV3L2W1_9RHOB</name>